<dbReference type="RefSeq" id="WP_198075817.1">
    <property type="nucleotide sequence ID" value="NZ_JAEDAE010000005.1"/>
</dbReference>
<gene>
    <name evidence="1" type="ORF">I7X13_12950</name>
</gene>
<dbReference type="EMBL" id="JAEDAE010000005">
    <property type="protein sequence ID" value="MBH8558966.1"/>
    <property type="molecule type" value="Genomic_DNA"/>
</dbReference>
<evidence type="ECO:0000313" key="2">
    <source>
        <dbReference type="Proteomes" id="UP000625631"/>
    </source>
</evidence>
<organism evidence="1 2">
    <name type="scientific">Hymenobacter negativus</name>
    <dbReference type="NCBI Taxonomy" id="2795026"/>
    <lineage>
        <taxon>Bacteria</taxon>
        <taxon>Pseudomonadati</taxon>
        <taxon>Bacteroidota</taxon>
        <taxon>Cytophagia</taxon>
        <taxon>Cytophagales</taxon>
        <taxon>Hymenobacteraceae</taxon>
        <taxon>Hymenobacter</taxon>
    </lineage>
</organism>
<protein>
    <recommendedName>
        <fullName evidence="3">HipA-like C-terminal domain-containing protein</fullName>
    </recommendedName>
</protein>
<sequence length="306" mass="34804">MSAIYSVHELPANAPVDSEQLGTKRKFWCQHPKMGLCLFKMGRPGHGENWAEKACAHLAQLLYLPVAQIELAVWHSETGAQIGTLSPYMLPPSYQLVHGNEILEGIIADYPRDIARTSEHTVKRVLKCLGTYSPHARVAPMMRTAAHQFVGYLMFDAWVGNMDRHHENWALVQPLHQQPSQWFLSPTYDHGSSLGRELNDERKEQILQQAHPDHNLAAYASRGRGRFFRLVTDPKSQSLKPIDAFRLAAEMLPQAALNWRMLLRQVKLIKVEAVFKSFPSDWLTNTGSRFARALLEHNRQQILSVS</sequence>
<comment type="caution">
    <text evidence="1">The sequence shown here is derived from an EMBL/GenBank/DDBJ whole genome shotgun (WGS) entry which is preliminary data.</text>
</comment>
<proteinExistence type="predicted"/>
<name>A0ABS0Q8I5_9BACT</name>
<reference evidence="1 2" key="1">
    <citation type="submission" date="2020-12" db="EMBL/GenBank/DDBJ databases">
        <title>Hymenobacter sp.</title>
        <authorList>
            <person name="Kim M.K."/>
        </authorList>
    </citation>
    <scope>NUCLEOTIDE SEQUENCE [LARGE SCALE GENOMIC DNA]</scope>
    <source>
        <strain evidence="1 2">BT442</strain>
    </source>
</reference>
<evidence type="ECO:0000313" key="1">
    <source>
        <dbReference type="EMBL" id="MBH8558966.1"/>
    </source>
</evidence>
<dbReference type="Gene3D" id="1.10.1070.20">
    <property type="match status" value="1"/>
</dbReference>
<accession>A0ABS0Q8I5</accession>
<keyword evidence="2" id="KW-1185">Reference proteome</keyword>
<dbReference type="Proteomes" id="UP000625631">
    <property type="component" value="Unassembled WGS sequence"/>
</dbReference>
<evidence type="ECO:0008006" key="3">
    <source>
        <dbReference type="Google" id="ProtNLM"/>
    </source>
</evidence>